<evidence type="ECO:0000256" key="2">
    <source>
        <dbReference type="SAM" id="SignalP"/>
    </source>
</evidence>
<comment type="caution">
    <text evidence="3">The sequence shown here is derived from an EMBL/GenBank/DDBJ whole genome shotgun (WGS) entry which is preliminary data.</text>
</comment>
<dbReference type="RefSeq" id="WP_183393661.1">
    <property type="nucleotide sequence ID" value="NZ_JACIDR010000001.1"/>
</dbReference>
<evidence type="ECO:0000313" key="4">
    <source>
        <dbReference type="Proteomes" id="UP000528964"/>
    </source>
</evidence>
<feature type="signal peptide" evidence="2">
    <location>
        <begin position="1"/>
        <end position="31"/>
    </location>
</feature>
<proteinExistence type="predicted"/>
<keyword evidence="4" id="KW-1185">Reference proteome</keyword>
<dbReference type="EMBL" id="JACIDR010000001">
    <property type="protein sequence ID" value="MBB3971815.1"/>
    <property type="molecule type" value="Genomic_DNA"/>
</dbReference>
<organism evidence="3 4">
    <name type="scientific">Hansschlegelia beijingensis</name>
    <dbReference type="NCBI Taxonomy" id="1133344"/>
    <lineage>
        <taxon>Bacteria</taxon>
        <taxon>Pseudomonadati</taxon>
        <taxon>Pseudomonadota</taxon>
        <taxon>Alphaproteobacteria</taxon>
        <taxon>Hyphomicrobiales</taxon>
        <taxon>Methylopilaceae</taxon>
        <taxon>Hansschlegelia</taxon>
    </lineage>
</organism>
<feature type="compositionally biased region" description="Low complexity" evidence="1">
    <location>
        <begin position="91"/>
        <end position="110"/>
    </location>
</feature>
<feature type="region of interest" description="Disordered" evidence="1">
    <location>
        <begin position="24"/>
        <end position="115"/>
    </location>
</feature>
<gene>
    <name evidence="3" type="ORF">GGR24_000448</name>
</gene>
<name>A0A7W6CVD3_9HYPH</name>
<feature type="chain" id="PRO_5031439915" evidence="2">
    <location>
        <begin position="32"/>
        <end position="315"/>
    </location>
</feature>
<dbReference type="AlphaFoldDB" id="A0A7W6CVD3"/>
<protein>
    <submittedName>
        <fullName evidence="3">Uncharacterized protein</fullName>
    </submittedName>
</protein>
<feature type="compositionally biased region" description="Basic and acidic residues" evidence="1">
    <location>
        <begin position="33"/>
        <end position="44"/>
    </location>
</feature>
<sequence>MSCERMLAARARRLMGIAAIVALTAFSPAEAPAPEKPDTARRSYDFAPPRPGEMRPNPESGTGSPPKLAQFGPSSASGEQKRQATYPPAAPAASGSPEPDAAGSADAPPSATLPEKPLTSAETALAERISQFGIDAIAGGAAGGDQPEPSARDLLRRSLAVLDAAAPSAERPPASGGAPDALDDLLAAPLACSFHAVSVGQFRGLDYGPGAPSGSSTLLIAASAEDVRRRRAALIDRDGATVARIIRTDRQALLASVNPNGDAATLTLFVSAGRSGGVPSALGRQAMIGATPLLVQSTGVCRPVPKPRAPAHSDR</sequence>
<keyword evidence="2" id="KW-0732">Signal</keyword>
<dbReference type="Proteomes" id="UP000528964">
    <property type="component" value="Unassembled WGS sequence"/>
</dbReference>
<accession>A0A7W6CVD3</accession>
<evidence type="ECO:0000313" key="3">
    <source>
        <dbReference type="EMBL" id="MBB3971815.1"/>
    </source>
</evidence>
<evidence type="ECO:0000256" key="1">
    <source>
        <dbReference type="SAM" id="MobiDB-lite"/>
    </source>
</evidence>
<reference evidence="3 4" key="1">
    <citation type="submission" date="2020-08" db="EMBL/GenBank/DDBJ databases">
        <title>Genomic Encyclopedia of Type Strains, Phase IV (KMG-IV): sequencing the most valuable type-strain genomes for metagenomic binning, comparative biology and taxonomic classification.</title>
        <authorList>
            <person name="Goeker M."/>
        </authorList>
    </citation>
    <scope>NUCLEOTIDE SEQUENCE [LARGE SCALE GENOMIC DNA]</scope>
    <source>
        <strain evidence="3 4">DSM 25481</strain>
    </source>
</reference>